<protein>
    <recommendedName>
        <fullName evidence="1">PilZ domain-containing protein</fullName>
    </recommendedName>
</protein>
<organism evidence="2">
    <name type="scientific">marine sediment metagenome</name>
    <dbReference type="NCBI Taxonomy" id="412755"/>
    <lineage>
        <taxon>unclassified sequences</taxon>
        <taxon>metagenomes</taxon>
        <taxon>ecological metagenomes</taxon>
    </lineage>
</organism>
<gene>
    <name evidence="2" type="ORF">S01H1_81983</name>
</gene>
<dbReference type="Pfam" id="PF07238">
    <property type="entry name" value="PilZ"/>
    <property type="match status" value="1"/>
</dbReference>
<sequence length="76" mass="8724">MESNPENRDTPRFEHETTIMIENYPSGKYQEGRMYNYSRTGMYFESDFAPAVGTDVFIGIEDSPYSSGHDVCRAKV</sequence>
<dbReference type="InterPro" id="IPR009875">
    <property type="entry name" value="PilZ_domain"/>
</dbReference>
<feature type="domain" description="PilZ" evidence="1">
    <location>
        <begin position="7"/>
        <end position="76"/>
    </location>
</feature>
<evidence type="ECO:0000259" key="1">
    <source>
        <dbReference type="Pfam" id="PF07238"/>
    </source>
</evidence>
<comment type="caution">
    <text evidence="2">The sequence shown here is derived from an EMBL/GenBank/DDBJ whole genome shotgun (WGS) entry which is preliminary data.</text>
</comment>
<name>X0YD57_9ZZZZ</name>
<accession>X0YD57</accession>
<dbReference type="AlphaFoldDB" id="X0YD57"/>
<evidence type="ECO:0000313" key="2">
    <source>
        <dbReference type="EMBL" id="GAG46638.1"/>
    </source>
</evidence>
<dbReference type="EMBL" id="BARS01055536">
    <property type="protein sequence ID" value="GAG46638.1"/>
    <property type="molecule type" value="Genomic_DNA"/>
</dbReference>
<proteinExistence type="predicted"/>
<feature type="non-terminal residue" evidence="2">
    <location>
        <position position="76"/>
    </location>
</feature>
<dbReference type="GO" id="GO:0035438">
    <property type="term" value="F:cyclic-di-GMP binding"/>
    <property type="evidence" value="ECO:0007669"/>
    <property type="project" value="InterPro"/>
</dbReference>
<reference evidence="2" key="1">
    <citation type="journal article" date="2014" name="Front. Microbiol.">
        <title>High frequency of phylogenetically diverse reductive dehalogenase-homologous genes in deep subseafloor sedimentary metagenomes.</title>
        <authorList>
            <person name="Kawai M."/>
            <person name="Futagami T."/>
            <person name="Toyoda A."/>
            <person name="Takaki Y."/>
            <person name="Nishi S."/>
            <person name="Hori S."/>
            <person name="Arai W."/>
            <person name="Tsubouchi T."/>
            <person name="Morono Y."/>
            <person name="Uchiyama I."/>
            <person name="Ito T."/>
            <person name="Fujiyama A."/>
            <person name="Inagaki F."/>
            <person name="Takami H."/>
        </authorList>
    </citation>
    <scope>NUCLEOTIDE SEQUENCE</scope>
    <source>
        <strain evidence="2">Expedition CK06-06</strain>
    </source>
</reference>